<evidence type="ECO:0000256" key="1">
    <source>
        <dbReference type="ARBA" id="ARBA00006484"/>
    </source>
</evidence>
<dbReference type="Proteomes" id="UP000217289">
    <property type="component" value="Chromosome"/>
</dbReference>
<keyword evidence="6" id="KW-1185">Reference proteome</keyword>
<dbReference type="RefSeq" id="WP_095982478.1">
    <property type="nucleotide sequence ID" value="NZ_CP022163.1"/>
</dbReference>
<evidence type="ECO:0000256" key="2">
    <source>
        <dbReference type="ARBA" id="ARBA00023002"/>
    </source>
</evidence>
<accession>A0A286SGC9</accession>
<proteinExistence type="inferred from homology"/>
<dbReference type="OrthoDB" id="9789083at2"/>
<dbReference type="InterPro" id="IPR002347">
    <property type="entry name" value="SDR_fam"/>
</dbReference>
<dbReference type="PROSITE" id="PS00061">
    <property type="entry name" value="ADH_SHORT"/>
    <property type="match status" value="1"/>
</dbReference>
<evidence type="ECO:0000256" key="3">
    <source>
        <dbReference type="RuleBase" id="RU000363"/>
    </source>
</evidence>
<dbReference type="InterPro" id="IPR036291">
    <property type="entry name" value="NAD(P)-bd_dom_sf"/>
</dbReference>
<dbReference type="InterPro" id="IPR020904">
    <property type="entry name" value="Sc_DH/Rdtase_CS"/>
</dbReference>
<dbReference type="Pfam" id="PF00106">
    <property type="entry name" value="adh_short"/>
    <property type="match status" value="1"/>
</dbReference>
<keyword evidence="2" id="KW-0560">Oxidoreductase</keyword>
<reference evidence="5 6" key="1">
    <citation type="submission" date="2017-06" db="EMBL/GenBank/DDBJ databases">
        <authorList>
            <person name="Kim H.J."/>
            <person name="Triplett B.A."/>
        </authorList>
    </citation>
    <scope>NUCLEOTIDE SEQUENCE [LARGE SCALE GENOMIC DNA]</scope>
    <source>
        <strain evidence="5 6">DSM 14713</strain>
    </source>
</reference>
<protein>
    <submittedName>
        <fullName evidence="5">Short chain oxidoreductase</fullName>
    </submittedName>
</protein>
<dbReference type="InterPro" id="IPR057326">
    <property type="entry name" value="KR_dom"/>
</dbReference>
<evidence type="ECO:0000259" key="4">
    <source>
        <dbReference type="SMART" id="SM00822"/>
    </source>
</evidence>
<evidence type="ECO:0000313" key="5">
    <source>
        <dbReference type="EMBL" id="ATB26587.1"/>
    </source>
</evidence>
<dbReference type="Gene3D" id="3.40.50.720">
    <property type="entry name" value="NAD(P)-binding Rossmann-like Domain"/>
    <property type="match status" value="1"/>
</dbReference>
<dbReference type="EMBL" id="CP022163">
    <property type="protein sequence ID" value="ATB26587.1"/>
    <property type="molecule type" value="Genomic_DNA"/>
</dbReference>
<dbReference type="PANTHER" id="PTHR42901:SF1">
    <property type="entry name" value="ALCOHOL DEHYDROGENASE"/>
    <property type="match status" value="1"/>
</dbReference>
<dbReference type="AlphaFoldDB" id="A0A286SGC9"/>
<dbReference type="PRINTS" id="PR00080">
    <property type="entry name" value="SDRFAMILY"/>
</dbReference>
<organism evidence="5 6">
    <name type="scientific">Melittangium boletus DSM 14713</name>
    <dbReference type="NCBI Taxonomy" id="1294270"/>
    <lineage>
        <taxon>Bacteria</taxon>
        <taxon>Pseudomonadati</taxon>
        <taxon>Myxococcota</taxon>
        <taxon>Myxococcia</taxon>
        <taxon>Myxococcales</taxon>
        <taxon>Cystobacterineae</taxon>
        <taxon>Archangiaceae</taxon>
        <taxon>Melittangium</taxon>
    </lineage>
</organism>
<dbReference type="SMART" id="SM00822">
    <property type="entry name" value="PKS_KR"/>
    <property type="match status" value="1"/>
</dbReference>
<dbReference type="PANTHER" id="PTHR42901">
    <property type="entry name" value="ALCOHOL DEHYDROGENASE"/>
    <property type="match status" value="1"/>
</dbReference>
<gene>
    <name evidence="5" type="ORF">MEBOL_000015</name>
</gene>
<name>A0A286SGC9_9BACT</name>
<feature type="domain" description="Ketoreductase" evidence="4">
    <location>
        <begin position="11"/>
        <end position="194"/>
    </location>
</feature>
<dbReference type="SUPFAM" id="SSF51735">
    <property type="entry name" value="NAD(P)-binding Rossmann-fold domains"/>
    <property type="match status" value="1"/>
</dbReference>
<dbReference type="GO" id="GO:0016491">
    <property type="term" value="F:oxidoreductase activity"/>
    <property type="evidence" value="ECO:0007669"/>
    <property type="project" value="UniProtKB-KW"/>
</dbReference>
<dbReference type="PRINTS" id="PR00081">
    <property type="entry name" value="GDHRDH"/>
</dbReference>
<dbReference type="KEGG" id="mbd:MEBOL_000015"/>
<comment type="similarity">
    <text evidence="1 3">Belongs to the short-chain dehydrogenases/reductases (SDR) family.</text>
</comment>
<dbReference type="CDD" id="cd05233">
    <property type="entry name" value="SDR_c"/>
    <property type="match status" value="1"/>
</dbReference>
<evidence type="ECO:0000313" key="6">
    <source>
        <dbReference type="Proteomes" id="UP000217289"/>
    </source>
</evidence>
<sequence>MARSETTKTRPLAVVTGASSGIGYELAKQFAQKGFDLLVVAEDPGIVRAAQALEGLGGRVESMQVDLARYEGVEQLYERIQYAGRPVDAIAINAGVGVGGDFARDTDLQAELNLISLNVTSSVHLAKRVVKDMVERGEGRILFTSSIAATMPGPFEAVYAASKAFLLSFAESIRNELKDTGVTVTALLPGPTETNFFHRAGMDDTRVGTDKKDSPELVARQGFEALMEGTDKVVAGSFKNKAFVAAAAVLPPTTTAELHRALSEPGSARH</sequence>